<comment type="caution">
    <text evidence="1">The sequence shown here is derived from an EMBL/GenBank/DDBJ whole genome shotgun (WGS) entry which is preliminary data.</text>
</comment>
<evidence type="ECO:0000313" key="2">
    <source>
        <dbReference type="Proteomes" id="UP001310594"/>
    </source>
</evidence>
<dbReference type="Proteomes" id="UP001310594">
    <property type="component" value="Unassembled WGS sequence"/>
</dbReference>
<dbReference type="AlphaFoldDB" id="A0AAN7VUL6"/>
<dbReference type="EMBL" id="JAVRQU010000004">
    <property type="protein sequence ID" value="KAK5704266.1"/>
    <property type="molecule type" value="Genomic_DNA"/>
</dbReference>
<organism evidence="1 2">
    <name type="scientific">Elasticomyces elasticus</name>
    <dbReference type="NCBI Taxonomy" id="574655"/>
    <lineage>
        <taxon>Eukaryota</taxon>
        <taxon>Fungi</taxon>
        <taxon>Dikarya</taxon>
        <taxon>Ascomycota</taxon>
        <taxon>Pezizomycotina</taxon>
        <taxon>Dothideomycetes</taxon>
        <taxon>Dothideomycetidae</taxon>
        <taxon>Mycosphaerellales</taxon>
        <taxon>Teratosphaeriaceae</taxon>
        <taxon>Elasticomyces</taxon>
    </lineage>
</organism>
<sequence>MSVPELKDDVSISGLREQIKANATVIFPNLVASHAASTDVVKDTDTFEIVVSAVQEGCFQATVVYRGGTGLRRVAMSVERERVVEALRSLLLVTMQAVRTNLLAMSQAERGPLWEEKSKDGYIAADVVR</sequence>
<name>A0AAN7VUL6_9PEZI</name>
<evidence type="ECO:0000313" key="1">
    <source>
        <dbReference type="EMBL" id="KAK5704266.1"/>
    </source>
</evidence>
<reference evidence="1" key="1">
    <citation type="submission" date="2023-08" db="EMBL/GenBank/DDBJ databases">
        <title>Black Yeasts Isolated from many extreme environments.</title>
        <authorList>
            <person name="Coleine C."/>
            <person name="Stajich J.E."/>
            <person name="Selbmann L."/>
        </authorList>
    </citation>
    <scope>NUCLEOTIDE SEQUENCE</scope>
    <source>
        <strain evidence="1">CCFEE 5810</strain>
    </source>
</reference>
<protein>
    <submittedName>
        <fullName evidence="1">Uncharacterized protein</fullName>
    </submittedName>
</protein>
<accession>A0AAN7VUL6</accession>
<gene>
    <name evidence="1" type="ORF">LTR97_003281</name>
</gene>
<proteinExistence type="predicted"/>